<comment type="caution">
    <text evidence="1">The sequence shown here is derived from an EMBL/GenBank/DDBJ whole genome shotgun (WGS) entry which is preliminary data.</text>
</comment>
<evidence type="ECO:0000313" key="1">
    <source>
        <dbReference type="EMBL" id="GIZ44542.1"/>
    </source>
</evidence>
<protein>
    <submittedName>
        <fullName evidence="1">Uncharacterized protein</fullName>
    </submittedName>
</protein>
<dbReference type="EMBL" id="BOLY01000004">
    <property type="protein sequence ID" value="GIZ44542.1"/>
    <property type="molecule type" value="Genomic_DNA"/>
</dbReference>
<dbReference type="OrthoDB" id="3649884at2759"/>
<dbReference type="GeneID" id="68293313"/>
<dbReference type="Proteomes" id="UP000825890">
    <property type="component" value="Unassembled WGS sequence"/>
</dbReference>
<organism evidence="1 2">
    <name type="scientific">Cercospora kikuchii</name>
    <dbReference type="NCBI Taxonomy" id="84275"/>
    <lineage>
        <taxon>Eukaryota</taxon>
        <taxon>Fungi</taxon>
        <taxon>Dikarya</taxon>
        <taxon>Ascomycota</taxon>
        <taxon>Pezizomycotina</taxon>
        <taxon>Dothideomycetes</taxon>
        <taxon>Dothideomycetidae</taxon>
        <taxon>Mycosphaerellales</taxon>
        <taxon>Mycosphaerellaceae</taxon>
        <taxon>Cercospora</taxon>
    </lineage>
</organism>
<proteinExistence type="predicted"/>
<keyword evidence="2" id="KW-1185">Reference proteome</keyword>
<evidence type="ECO:0000313" key="2">
    <source>
        <dbReference type="Proteomes" id="UP000825890"/>
    </source>
</evidence>
<name>A0A9P3CNB4_9PEZI</name>
<dbReference type="RefSeq" id="XP_044659029.1">
    <property type="nucleotide sequence ID" value="XM_044803094.1"/>
</dbReference>
<gene>
    <name evidence="1" type="ORF">CKM354_000773800</name>
</gene>
<accession>A0A9P3CNB4</accession>
<sequence length="308" mass="34549">MLQLFTTPEEISTYSSRLKRRLNKLRGLPSTPIVGILGNVIQTLKHETEAKLKIKLDQGHVVVTHPLLPGLSHEDIGDAVEFAGLHSWLHKPNIDPIQPKMLRESQATFGANGYNLCSGYTDVHICQEENLEDMTWETVYFVSLSRTVLYTTIVGLNAPFTTPWSREHIAVHPEFGTDMIGNYSSEADYWDALQQKLVPEKPDTEYPISLILLAGESIEIPEAREALMKALGDRLGPPYTARTSKLRASLVAYAPPLFAAARGAALYARWRQEVPYGCAEGLGCEWQREADRKRMKRGIDLKTMVCEL</sequence>
<reference evidence="1 2" key="1">
    <citation type="submission" date="2021-01" db="EMBL/GenBank/DDBJ databases">
        <title>Cercospora kikuchii MAFF 305040 whole genome shotgun sequence.</title>
        <authorList>
            <person name="Kashiwa T."/>
            <person name="Suzuki T."/>
        </authorList>
    </citation>
    <scope>NUCLEOTIDE SEQUENCE [LARGE SCALE GENOMIC DNA]</scope>
    <source>
        <strain evidence="1 2">MAFF 305040</strain>
    </source>
</reference>
<dbReference type="AlphaFoldDB" id="A0A9P3CNB4"/>